<proteinExistence type="predicted"/>
<dbReference type="PROSITE" id="PS00041">
    <property type="entry name" value="HTH_ARAC_FAMILY_1"/>
    <property type="match status" value="1"/>
</dbReference>
<evidence type="ECO:0000256" key="2">
    <source>
        <dbReference type="ARBA" id="ARBA00023125"/>
    </source>
</evidence>
<dbReference type="PROSITE" id="PS01124">
    <property type="entry name" value="HTH_ARAC_FAMILY_2"/>
    <property type="match status" value="1"/>
</dbReference>
<protein>
    <submittedName>
        <fullName evidence="5">AraC family transcriptional regulator</fullName>
    </submittedName>
</protein>
<dbReference type="SUPFAM" id="SSF46689">
    <property type="entry name" value="Homeodomain-like"/>
    <property type="match status" value="1"/>
</dbReference>
<dbReference type="PANTHER" id="PTHR46796:SF6">
    <property type="entry name" value="ARAC SUBFAMILY"/>
    <property type="match status" value="1"/>
</dbReference>
<dbReference type="InterPro" id="IPR050204">
    <property type="entry name" value="AraC_XylS_family_regulators"/>
</dbReference>
<comment type="caution">
    <text evidence="5">The sequence shown here is derived from an EMBL/GenBank/DDBJ whole genome shotgun (WGS) entry which is preliminary data.</text>
</comment>
<evidence type="ECO:0000313" key="5">
    <source>
        <dbReference type="EMBL" id="TYB83319.1"/>
    </source>
</evidence>
<dbReference type="InterPro" id="IPR009057">
    <property type="entry name" value="Homeodomain-like_sf"/>
</dbReference>
<keyword evidence="3" id="KW-0804">Transcription</keyword>
<reference evidence="5 6" key="1">
    <citation type="submission" date="2019-08" db="EMBL/GenBank/DDBJ databases">
        <title>Identification of a novel species of the genus Boseongicola.</title>
        <authorList>
            <person name="Zhang X.-Q."/>
        </authorList>
    </citation>
    <scope>NUCLEOTIDE SEQUENCE [LARGE SCALE GENOMIC DNA]</scope>
    <source>
        <strain evidence="5 6">HY14</strain>
    </source>
</reference>
<dbReference type="Proteomes" id="UP000322080">
    <property type="component" value="Unassembled WGS sequence"/>
</dbReference>
<dbReference type="InterPro" id="IPR018060">
    <property type="entry name" value="HTH_AraC"/>
</dbReference>
<dbReference type="SMART" id="SM00342">
    <property type="entry name" value="HTH_ARAC"/>
    <property type="match status" value="1"/>
</dbReference>
<feature type="domain" description="HTH araC/xylS-type" evidence="4">
    <location>
        <begin position="226"/>
        <end position="327"/>
    </location>
</feature>
<evidence type="ECO:0000256" key="1">
    <source>
        <dbReference type="ARBA" id="ARBA00023015"/>
    </source>
</evidence>
<keyword evidence="1" id="KW-0805">Transcription regulation</keyword>
<evidence type="ECO:0000313" key="6">
    <source>
        <dbReference type="Proteomes" id="UP000322080"/>
    </source>
</evidence>
<name>A0A5D0RQE8_9RHOB</name>
<dbReference type="InterPro" id="IPR035418">
    <property type="entry name" value="AraC-bd_2"/>
</dbReference>
<evidence type="ECO:0000256" key="3">
    <source>
        <dbReference type="ARBA" id="ARBA00023163"/>
    </source>
</evidence>
<dbReference type="Pfam" id="PF14525">
    <property type="entry name" value="AraC_binding_2"/>
    <property type="match status" value="1"/>
</dbReference>
<dbReference type="Gene3D" id="1.10.10.60">
    <property type="entry name" value="Homeodomain-like"/>
    <property type="match status" value="1"/>
</dbReference>
<evidence type="ECO:0000259" key="4">
    <source>
        <dbReference type="PROSITE" id="PS01124"/>
    </source>
</evidence>
<dbReference type="GO" id="GO:0003700">
    <property type="term" value="F:DNA-binding transcription factor activity"/>
    <property type="evidence" value="ECO:0007669"/>
    <property type="project" value="InterPro"/>
</dbReference>
<dbReference type="InterPro" id="IPR020449">
    <property type="entry name" value="Tscrpt_reg_AraC-type_HTH"/>
</dbReference>
<keyword evidence="6" id="KW-1185">Reference proteome</keyword>
<dbReference type="Pfam" id="PF12833">
    <property type="entry name" value="HTH_18"/>
    <property type="match status" value="1"/>
</dbReference>
<sequence>MTAMEPKTQPAAPAGALRFSAAALPAPDRVGIWREEFGQRFVRLDMETLDDAPLHYDASFQFLGDTSVGVGDISAISCARTRPLIADGNDDIVFLIPETGVVRVEQGQVDETLGPGDGLVRCSSEIGRTRSRAGRFVTLSLPVRRLAERVADVDRLVVTVVPRQNDALGLLAGYCRMMMARDAPLGDGTGHVAREHLLDLAALAIGANRDAWHVARNRGLRAARRAQARAAIRRNATDPGYRMADLAASMHASESYVRKLLAEDGATFSALLLEARLERARDRLADPRRRAMQIGQIALDCGFGDISYFNRCFARRFGQTPTDMRRAE</sequence>
<dbReference type="GO" id="GO:0043565">
    <property type="term" value="F:sequence-specific DNA binding"/>
    <property type="evidence" value="ECO:0007669"/>
    <property type="project" value="InterPro"/>
</dbReference>
<accession>A0A5D0RQE8</accession>
<gene>
    <name evidence="5" type="ORF">FVF75_03850</name>
</gene>
<keyword evidence="2" id="KW-0238">DNA-binding</keyword>
<dbReference type="AlphaFoldDB" id="A0A5D0RQE8"/>
<dbReference type="PRINTS" id="PR00032">
    <property type="entry name" value="HTHARAC"/>
</dbReference>
<dbReference type="InterPro" id="IPR018062">
    <property type="entry name" value="HTH_AraC-typ_CS"/>
</dbReference>
<dbReference type="PANTHER" id="PTHR46796">
    <property type="entry name" value="HTH-TYPE TRANSCRIPTIONAL ACTIVATOR RHAS-RELATED"/>
    <property type="match status" value="1"/>
</dbReference>
<organism evidence="5 6">
    <name type="scientific">Maritimibacter fusiformis</name>
    <dbReference type="NCBI Taxonomy" id="2603819"/>
    <lineage>
        <taxon>Bacteria</taxon>
        <taxon>Pseudomonadati</taxon>
        <taxon>Pseudomonadota</taxon>
        <taxon>Alphaproteobacteria</taxon>
        <taxon>Rhodobacterales</taxon>
        <taxon>Roseobacteraceae</taxon>
        <taxon>Maritimibacter</taxon>
    </lineage>
</organism>
<dbReference type="EMBL" id="VSIY01000003">
    <property type="protein sequence ID" value="TYB83319.1"/>
    <property type="molecule type" value="Genomic_DNA"/>
</dbReference>